<sequence>MTYIFSTKTFLEAIRGIQVFTNKRSQFYYSRAPSGETYNSILLLALLVLQGFVYGLLYFYFSKVFPGRH</sequence>
<name>T1GGL3_MEGSC</name>
<dbReference type="Proteomes" id="UP000015102">
    <property type="component" value="Unassembled WGS sequence"/>
</dbReference>
<organism evidence="2 3">
    <name type="scientific">Megaselia scalaris</name>
    <name type="common">Humpbacked fly</name>
    <name type="synonym">Phora scalaris</name>
    <dbReference type="NCBI Taxonomy" id="36166"/>
    <lineage>
        <taxon>Eukaryota</taxon>
        <taxon>Metazoa</taxon>
        <taxon>Ecdysozoa</taxon>
        <taxon>Arthropoda</taxon>
        <taxon>Hexapoda</taxon>
        <taxon>Insecta</taxon>
        <taxon>Pterygota</taxon>
        <taxon>Neoptera</taxon>
        <taxon>Endopterygota</taxon>
        <taxon>Diptera</taxon>
        <taxon>Brachycera</taxon>
        <taxon>Muscomorpha</taxon>
        <taxon>Platypezoidea</taxon>
        <taxon>Phoridae</taxon>
        <taxon>Megaseliini</taxon>
        <taxon>Megaselia</taxon>
    </lineage>
</organism>
<evidence type="ECO:0000313" key="2">
    <source>
        <dbReference type="EnsemblMetazoa" id="MESCA002535-PA"/>
    </source>
</evidence>
<evidence type="ECO:0000256" key="1">
    <source>
        <dbReference type="SAM" id="Phobius"/>
    </source>
</evidence>
<accession>T1GGL3</accession>
<dbReference type="AlphaFoldDB" id="T1GGL3"/>
<reference evidence="2" key="2">
    <citation type="submission" date="2015-06" db="UniProtKB">
        <authorList>
            <consortium name="EnsemblMetazoa"/>
        </authorList>
    </citation>
    <scope>IDENTIFICATION</scope>
</reference>
<keyword evidence="3" id="KW-1185">Reference proteome</keyword>
<keyword evidence="1" id="KW-1133">Transmembrane helix</keyword>
<feature type="transmembrane region" description="Helical" evidence="1">
    <location>
        <begin position="41"/>
        <end position="61"/>
    </location>
</feature>
<dbReference type="HOGENOM" id="CLU_2783229_0_0_1"/>
<dbReference type="EMBL" id="CAQQ02096270">
    <property type="status" value="NOT_ANNOTATED_CDS"/>
    <property type="molecule type" value="Genomic_DNA"/>
</dbReference>
<keyword evidence="1" id="KW-0472">Membrane</keyword>
<dbReference type="EnsemblMetazoa" id="MESCA002535-RA">
    <property type="protein sequence ID" value="MESCA002535-PA"/>
    <property type="gene ID" value="MESCA002535"/>
</dbReference>
<evidence type="ECO:0000313" key="3">
    <source>
        <dbReference type="Proteomes" id="UP000015102"/>
    </source>
</evidence>
<proteinExistence type="predicted"/>
<keyword evidence="1" id="KW-0812">Transmembrane</keyword>
<dbReference type="EMBL" id="CAQQ02096271">
    <property type="status" value="NOT_ANNOTATED_CDS"/>
    <property type="molecule type" value="Genomic_DNA"/>
</dbReference>
<protein>
    <submittedName>
        <fullName evidence="2">Uncharacterized protein</fullName>
    </submittedName>
</protein>
<reference evidence="3" key="1">
    <citation type="submission" date="2013-02" db="EMBL/GenBank/DDBJ databases">
        <authorList>
            <person name="Hughes D."/>
        </authorList>
    </citation>
    <scope>NUCLEOTIDE SEQUENCE</scope>
    <source>
        <strain>Durham</strain>
        <strain evidence="3">NC isolate 2 -- Noor lab</strain>
    </source>
</reference>